<dbReference type="PANTHER" id="PTHR43245">
    <property type="entry name" value="BIFUNCTIONAL POLYMYXIN RESISTANCE PROTEIN ARNA"/>
    <property type="match status" value="1"/>
</dbReference>
<accession>A0ABY4LAD7</accession>
<evidence type="ECO:0000313" key="2">
    <source>
        <dbReference type="EMBL" id="UPT23393.1"/>
    </source>
</evidence>
<reference evidence="2 3" key="1">
    <citation type="submission" date="2020-04" db="EMBL/GenBank/DDBJ databases">
        <title>Thermobifida alba genome sequencing and assembly.</title>
        <authorList>
            <person name="Luzics S."/>
            <person name="Horvath B."/>
            <person name="Nagy I."/>
            <person name="Toth A."/>
            <person name="Nagy I."/>
            <person name="Kukolya J."/>
        </authorList>
    </citation>
    <scope>NUCLEOTIDE SEQUENCE [LARGE SCALE GENOMIC DNA]</scope>
    <source>
        <strain evidence="2 3">DSM 43795</strain>
    </source>
</reference>
<proteinExistence type="predicted"/>
<dbReference type="EMBL" id="CP051627">
    <property type="protein sequence ID" value="UPT23393.1"/>
    <property type="molecule type" value="Genomic_DNA"/>
</dbReference>
<feature type="domain" description="NAD-dependent epimerase/dehydratase" evidence="1">
    <location>
        <begin position="11"/>
        <end position="238"/>
    </location>
</feature>
<dbReference type="Pfam" id="PF01370">
    <property type="entry name" value="Epimerase"/>
    <property type="match status" value="1"/>
</dbReference>
<name>A0ABY4LAD7_THEAE</name>
<dbReference type="InterPro" id="IPR050177">
    <property type="entry name" value="Lipid_A_modif_metabolic_enz"/>
</dbReference>
<evidence type="ECO:0000313" key="3">
    <source>
        <dbReference type="Proteomes" id="UP000832041"/>
    </source>
</evidence>
<keyword evidence="3" id="KW-1185">Reference proteome</keyword>
<sequence>MRHGVEGRLSVVVIGGSGSVGRHVCAAFQAEGYRVTAVARRPVGLPAGVRGVGLDVADADPVELRALLEESGAEVIVNAAGGWVATPEENRRVHVLLVERLLEAAARATTGPRFVQIGSIHEYGQVGGGVRIGEDEPPRPSTDYARTKLAGSEAVLEATRAGRLEGVVLRAVNVCGPGTCRVGFLGSLTRRLRAARPGEPLPVAIADARRDYVDVRDLARAVLRAARADAVGRVFNIGRGEAVSVRELVGLLLSAAGLPATAIREEGGGASARGGAWTLADIRSARELLGWEPAIGLARSLEDQWEASPDYRSRGKHG</sequence>
<dbReference type="InterPro" id="IPR001509">
    <property type="entry name" value="Epimerase_deHydtase"/>
</dbReference>
<dbReference type="SUPFAM" id="SSF51735">
    <property type="entry name" value="NAD(P)-binding Rossmann-fold domains"/>
    <property type="match status" value="1"/>
</dbReference>
<protein>
    <submittedName>
        <fullName evidence="2">NAD(P)-dependent oxidoreductase</fullName>
    </submittedName>
</protein>
<dbReference type="Proteomes" id="UP000832041">
    <property type="component" value="Chromosome"/>
</dbReference>
<organism evidence="2 3">
    <name type="scientific">Thermobifida alba</name>
    <name type="common">Thermomonospora alba</name>
    <dbReference type="NCBI Taxonomy" id="53522"/>
    <lineage>
        <taxon>Bacteria</taxon>
        <taxon>Bacillati</taxon>
        <taxon>Actinomycetota</taxon>
        <taxon>Actinomycetes</taxon>
        <taxon>Streptosporangiales</taxon>
        <taxon>Nocardiopsidaceae</taxon>
        <taxon>Thermobifida</taxon>
    </lineage>
</organism>
<dbReference type="Gene3D" id="3.40.50.720">
    <property type="entry name" value="NAD(P)-binding Rossmann-like Domain"/>
    <property type="match status" value="1"/>
</dbReference>
<evidence type="ECO:0000259" key="1">
    <source>
        <dbReference type="Pfam" id="PF01370"/>
    </source>
</evidence>
<gene>
    <name evidence="2" type="ORF">FOF52_07495</name>
</gene>
<dbReference type="InterPro" id="IPR036291">
    <property type="entry name" value="NAD(P)-bd_dom_sf"/>
</dbReference>